<dbReference type="InterPro" id="IPR010095">
    <property type="entry name" value="Cas12f1-like_TNB"/>
</dbReference>
<evidence type="ECO:0000256" key="1">
    <source>
        <dbReference type="ARBA" id="ARBA00023125"/>
    </source>
</evidence>
<evidence type="ECO:0000313" key="4">
    <source>
        <dbReference type="Proteomes" id="UP000095008"/>
    </source>
</evidence>
<dbReference type="EMBL" id="LWRY01000152">
    <property type="protein sequence ID" value="OCX70888.1"/>
    <property type="molecule type" value="Genomic_DNA"/>
</dbReference>
<gene>
    <name evidence="3" type="ORF">A6M23_13100</name>
</gene>
<dbReference type="AlphaFoldDB" id="A0A1C2I4G4"/>
<evidence type="ECO:0000313" key="3">
    <source>
        <dbReference type="EMBL" id="OCX70888.1"/>
    </source>
</evidence>
<dbReference type="OrthoDB" id="9119451at2"/>
<dbReference type="Proteomes" id="UP000095008">
    <property type="component" value="Unassembled WGS sequence"/>
</dbReference>
<comment type="caution">
    <text evidence="3">The sequence shown here is derived from an EMBL/GenBank/DDBJ whole genome shotgun (WGS) entry which is preliminary data.</text>
</comment>
<evidence type="ECO:0000256" key="2">
    <source>
        <dbReference type="SAM" id="Coils"/>
    </source>
</evidence>
<dbReference type="GO" id="GO:0003677">
    <property type="term" value="F:DNA binding"/>
    <property type="evidence" value="ECO:0007669"/>
    <property type="project" value="UniProtKB-KW"/>
</dbReference>
<name>A0A1C2I4G4_ACITH</name>
<feature type="coiled-coil region" evidence="2">
    <location>
        <begin position="77"/>
        <end position="145"/>
    </location>
</feature>
<keyword evidence="1" id="KW-0238">DNA-binding</keyword>
<reference evidence="3" key="1">
    <citation type="journal article" date="2016" name="Int. J. Mol. Sci.">
        <title>Comparative genomics of the extreme acidophile Acidithiobacillus thiooxidans reveals intraspecific divergence and niche adaptation.</title>
        <authorList>
            <person name="Zhang X."/>
            <person name="Feng X."/>
            <person name="Tao J."/>
            <person name="Ma L."/>
            <person name="Xiao Y."/>
            <person name="Liang Y."/>
            <person name="Liu X."/>
            <person name="Yin H."/>
        </authorList>
    </citation>
    <scope>NUCLEOTIDE SEQUENCE [LARGE SCALE GENOMIC DNA]</scope>
    <source>
        <strain evidence="3">DXS-W</strain>
    </source>
</reference>
<keyword evidence="2" id="KW-0175">Coiled coil</keyword>
<keyword evidence="4" id="KW-1185">Reference proteome</keyword>
<organism evidence="3 4">
    <name type="scientific">Acidithiobacillus thiooxidans</name>
    <name type="common">Thiobacillus thiooxidans</name>
    <dbReference type="NCBI Taxonomy" id="930"/>
    <lineage>
        <taxon>Bacteria</taxon>
        <taxon>Pseudomonadati</taxon>
        <taxon>Pseudomonadota</taxon>
        <taxon>Acidithiobacillia</taxon>
        <taxon>Acidithiobacillales</taxon>
        <taxon>Acidithiobacillaceae</taxon>
        <taxon>Acidithiobacillus</taxon>
    </lineage>
</organism>
<dbReference type="NCBIfam" id="TIGR01766">
    <property type="entry name" value="IS200/IS605 family accessory protein TnpB-like domain"/>
    <property type="match status" value="1"/>
</dbReference>
<proteinExistence type="predicted"/>
<protein>
    <recommendedName>
        <fullName evidence="5">Transposase</fullName>
    </recommendedName>
</protein>
<accession>A0A1C2I4G4</accession>
<evidence type="ECO:0008006" key="5">
    <source>
        <dbReference type="Google" id="ProtNLM"/>
    </source>
</evidence>
<dbReference type="RefSeq" id="WP_065980318.1">
    <property type="nucleotide sequence ID" value="NZ_LWRY01000152.1"/>
</dbReference>
<sequence length="574" mass="64214">MITLHTRIRNLTPEQDAALSSYAEHFNHVAHHLAMDMVHEKRTGASFKKDYLHRFALTARQFNAICLSVEGLASNRLENLKNQENMLSDKILALQKLLPKIVLQIQKAVMEQQPVAVIQRLKNRLHQKKRKLANLLERQSQVINEQKRPLGSGLCFGGRKLFHAQHHLQENGYQNHAEWLADWKLARSRQFFVLGSNDETAGCQGCVARIQSDGTFLLDLRLPGTEEKRVTIGPLQFPYEAEKLRNVVALHAQLSKENLPRITKQSKAGKPYSRIVYPEALSALSWRFQRGKDQKGWRVMVSFQQPLQGANPAAAVQTHIQAGAIGVDLNADHLAWAELDRFGNPLETGNIPCVTYGKTATQAEALIEAAAIALTQRAKQTGKQLVLEKLDFSQKKTQLSEVDGPRYARMLSSLSYRKIHDAIAARAAKDGVEIKTVNPKFTSVLGRINYAARYGLTVHQGAAVVIGRRAFDRFAKNPHTGKNFKEFGLREMPIGRTGRDGRKTITAPDGRGAQVTFSYPAWNEQKHVWTLLGKVSRKMKAALAAQRVAGQSDPPERMVKSARRKPEVLVVAAV</sequence>